<name>A0A165YLN8_9AGAM</name>
<keyword evidence="2" id="KW-1185">Reference proteome</keyword>
<gene>
    <name evidence="1" type="ORF">FIBSPDRAFT_900296</name>
</gene>
<sequence length="233" mass="24705">MGVMKAMEEATAEMKKATDGTMKVAEAVLADVKSVQAAKTATAEEVTMEGGPPGLTPPALWWNQMRARELKAKEVLGGVSATAPSHDHGVPLTHTEKTKVAKTLMQMHSRLEKEGTMLGLEGLSAEVLIDTAKTVVELMQKGGQEVPPGLTFQGAKTLPRGNIVFTANSPAGGVWIREHRLAFIRNLGGVAKIADAVIFVALENVPVGFCVTERALRGLENTNELPKGSINSA</sequence>
<dbReference type="Proteomes" id="UP000076532">
    <property type="component" value="Unassembled WGS sequence"/>
</dbReference>
<dbReference type="OrthoDB" id="2666604at2759"/>
<reference evidence="1 2" key="1">
    <citation type="journal article" date="2016" name="Mol. Biol. Evol.">
        <title>Comparative Genomics of Early-Diverging Mushroom-Forming Fungi Provides Insights into the Origins of Lignocellulose Decay Capabilities.</title>
        <authorList>
            <person name="Nagy L.G."/>
            <person name="Riley R."/>
            <person name="Tritt A."/>
            <person name="Adam C."/>
            <person name="Daum C."/>
            <person name="Floudas D."/>
            <person name="Sun H."/>
            <person name="Yadav J.S."/>
            <person name="Pangilinan J."/>
            <person name="Larsson K.H."/>
            <person name="Matsuura K."/>
            <person name="Barry K."/>
            <person name="Labutti K."/>
            <person name="Kuo R."/>
            <person name="Ohm R.A."/>
            <person name="Bhattacharya S.S."/>
            <person name="Shirouzu T."/>
            <person name="Yoshinaga Y."/>
            <person name="Martin F.M."/>
            <person name="Grigoriev I.V."/>
            <person name="Hibbett D.S."/>
        </authorList>
    </citation>
    <scope>NUCLEOTIDE SEQUENCE [LARGE SCALE GENOMIC DNA]</scope>
    <source>
        <strain evidence="1 2">CBS 109695</strain>
    </source>
</reference>
<evidence type="ECO:0000313" key="1">
    <source>
        <dbReference type="EMBL" id="KZP09694.1"/>
    </source>
</evidence>
<proteinExistence type="predicted"/>
<dbReference type="AlphaFoldDB" id="A0A165YLN8"/>
<organism evidence="1 2">
    <name type="scientific">Athelia psychrophila</name>
    <dbReference type="NCBI Taxonomy" id="1759441"/>
    <lineage>
        <taxon>Eukaryota</taxon>
        <taxon>Fungi</taxon>
        <taxon>Dikarya</taxon>
        <taxon>Basidiomycota</taxon>
        <taxon>Agaricomycotina</taxon>
        <taxon>Agaricomycetes</taxon>
        <taxon>Agaricomycetidae</taxon>
        <taxon>Atheliales</taxon>
        <taxon>Atheliaceae</taxon>
        <taxon>Athelia</taxon>
    </lineage>
</organism>
<accession>A0A165YLN8</accession>
<dbReference type="EMBL" id="KV417694">
    <property type="protein sequence ID" value="KZP09694.1"/>
    <property type="molecule type" value="Genomic_DNA"/>
</dbReference>
<protein>
    <submittedName>
        <fullName evidence="1">Uncharacterized protein</fullName>
    </submittedName>
</protein>
<evidence type="ECO:0000313" key="2">
    <source>
        <dbReference type="Proteomes" id="UP000076532"/>
    </source>
</evidence>